<evidence type="ECO:0000313" key="2">
    <source>
        <dbReference type="EMBL" id="EPS29999.1"/>
    </source>
</evidence>
<dbReference type="EMBL" id="KB644412">
    <property type="protein sequence ID" value="EPS29999.1"/>
    <property type="molecule type" value="Genomic_DNA"/>
</dbReference>
<dbReference type="STRING" id="933388.S7ZI88"/>
<dbReference type="PANTHER" id="PTHR42039">
    <property type="entry name" value="PUTATIVE (AFU_ORTHOLOGUE AFUA_3G02940)-RELATED"/>
    <property type="match status" value="1"/>
</dbReference>
<dbReference type="GO" id="GO:0005576">
    <property type="term" value="C:extracellular region"/>
    <property type="evidence" value="ECO:0007669"/>
    <property type="project" value="InterPro"/>
</dbReference>
<evidence type="ECO:0000256" key="1">
    <source>
        <dbReference type="SAM" id="SignalP"/>
    </source>
</evidence>
<feature type="signal peptide" evidence="1">
    <location>
        <begin position="1"/>
        <end position="18"/>
    </location>
</feature>
<organism evidence="2 3">
    <name type="scientific">Penicillium oxalicum (strain 114-2 / CGMCC 5302)</name>
    <name type="common">Penicillium decumbens</name>
    <dbReference type="NCBI Taxonomy" id="933388"/>
    <lineage>
        <taxon>Eukaryota</taxon>
        <taxon>Fungi</taxon>
        <taxon>Dikarya</taxon>
        <taxon>Ascomycota</taxon>
        <taxon>Pezizomycotina</taxon>
        <taxon>Eurotiomycetes</taxon>
        <taxon>Eurotiomycetidae</taxon>
        <taxon>Eurotiales</taxon>
        <taxon>Aspergillaceae</taxon>
        <taxon>Penicillium</taxon>
    </lineage>
</organism>
<gene>
    <name evidence="2" type="ORF">PDE_04949</name>
</gene>
<dbReference type="HOGENOM" id="CLU_043430_1_0_1"/>
<keyword evidence="3" id="KW-1185">Reference proteome</keyword>
<evidence type="ECO:0000313" key="3">
    <source>
        <dbReference type="Proteomes" id="UP000019376"/>
    </source>
</evidence>
<feature type="chain" id="PRO_5004548018" description="Allergen Asp f 4" evidence="1">
    <location>
        <begin position="19"/>
        <end position="338"/>
    </location>
</feature>
<proteinExistence type="predicted"/>
<sequence length="338" mass="35467">MRLDSLVLVAVWTTSVAARHGHKDRHEGHLRRQNAASTVTLTTTNTVYDCPIPVPTSTELEPIANVIRVAVPLSTLTTLTTTSIASADPIPTSSSSSASAVAWSTSTVEVASTTVAAAHTEWTALPSNDKYCTDGFGAPSNSYSGSGDTYVGNVGSPYGSNIIEVSGSEAKRYKHVIQFQGSKADDLEVVIWNKIGPDGKMDGWYGKACHNFTLPAGGIKYYAFDSNTQGGFAAAKGSIPLNTWGSYAATWGEFDFDSTINSGWSGFDVSIIQAQNAGLEIQGMKICSVLEDGTCSTISKNAKVVANAYTAVLADEGGIGGNLLAGPVRLAVTLDYCD</sequence>
<dbReference type="PhylomeDB" id="S7ZI88"/>
<dbReference type="Pfam" id="PF25312">
    <property type="entry name" value="Allergen_Asp_f_4"/>
    <property type="match status" value="1"/>
</dbReference>
<dbReference type="eggNOG" id="ENOG502SN6Y">
    <property type="taxonomic scope" value="Eukaryota"/>
</dbReference>
<reference evidence="2 3" key="1">
    <citation type="journal article" date="2013" name="PLoS ONE">
        <title>Genomic and secretomic analyses reveal unique features of the lignocellulolytic enzyme system of Penicillium decumbens.</title>
        <authorList>
            <person name="Liu G."/>
            <person name="Zhang L."/>
            <person name="Wei X."/>
            <person name="Zou G."/>
            <person name="Qin Y."/>
            <person name="Ma L."/>
            <person name="Li J."/>
            <person name="Zheng H."/>
            <person name="Wang S."/>
            <person name="Wang C."/>
            <person name="Xun L."/>
            <person name="Zhao G.-P."/>
            <person name="Zhou Z."/>
            <person name="Qu Y."/>
        </authorList>
    </citation>
    <scope>NUCLEOTIDE SEQUENCE [LARGE SCALE GENOMIC DNA]</scope>
    <source>
        <strain evidence="3">114-2 / CGMCC 5302</strain>
    </source>
</reference>
<dbReference type="Proteomes" id="UP000019376">
    <property type="component" value="Unassembled WGS sequence"/>
</dbReference>
<dbReference type="GO" id="GO:0019863">
    <property type="term" value="F:IgE binding"/>
    <property type="evidence" value="ECO:0007669"/>
    <property type="project" value="InterPro"/>
</dbReference>
<dbReference type="InterPro" id="IPR038903">
    <property type="entry name" value="Allergen_Asp_f_4"/>
</dbReference>
<name>S7ZI88_PENO1</name>
<dbReference type="OrthoDB" id="118256at2759"/>
<accession>S7ZI88</accession>
<dbReference type="AlphaFoldDB" id="S7ZI88"/>
<keyword evidence="1" id="KW-0732">Signal</keyword>
<evidence type="ECO:0008006" key="4">
    <source>
        <dbReference type="Google" id="ProtNLM"/>
    </source>
</evidence>
<protein>
    <recommendedName>
        <fullName evidence="4">Allergen Asp f 4</fullName>
    </recommendedName>
</protein>
<dbReference type="PANTHER" id="PTHR42039:SF1">
    <property type="entry name" value="PUTATIVE (AFU_ORTHOLOGUE AFUA_3G02940)-RELATED"/>
    <property type="match status" value="1"/>
</dbReference>